<organism evidence="1">
    <name type="scientific">Thermofilum adornatum</name>
    <dbReference type="NCBI Taxonomy" id="1365176"/>
    <lineage>
        <taxon>Archaea</taxon>
        <taxon>Thermoproteota</taxon>
        <taxon>Thermoprotei</taxon>
        <taxon>Thermofilales</taxon>
        <taxon>Thermofilaceae</taxon>
        <taxon>Thermofilum</taxon>
    </lineage>
</organism>
<reference evidence="1" key="1">
    <citation type="journal article" date="2020" name="mSystems">
        <title>Genome- and Community-Level Interaction Insights into Carbon Utilization and Element Cycling Functions of Hydrothermarchaeota in Hydrothermal Sediment.</title>
        <authorList>
            <person name="Zhou Z."/>
            <person name="Liu Y."/>
            <person name="Xu W."/>
            <person name="Pan J."/>
            <person name="Luo Z.H."/>
            <person name="Li M."/>
        </authorList>
    </citation>
    <scope>NUCLEOTIDE SEQUENCE [LARGE SCALE GENOMIC DNA]</scope>
    <source>
        <strain evidence="1">SpSt-116</strain>
    </source>
</reference>
<accession>A0A7C1CDS1</accession>
<name>A0A7C1CDS1_9CREN</name>
<dbReference type="EMBL" id="DSAY01000137">
    <property type="protein sequence ID" value="HDP15637.1"/>
    <property type="molecule type" value="Genomic_DNA"/>
</dbReference>
<evidence type="ECO:0000313" key="1">
    <source>
        <dbReference type="EMBL" id="HDP15637.1"/>
    </source>
</evidence>
<sequence>MQELDGLLQLVGKFLEEYASNNLKASRTPAEIGKCFEYYRPRKIKPLRLNPIVEEVIEELVNSPLVLDALVNEFDIFLKVRRGINSYILGCEFIEKISKAGHMLERKRLLLDLDPKLRSGLLNVYAERLLADALDEYEWNLRGGAEHGEAVNAALELVKKILRGKRPETLFMEGDGPWSAELENKPWGEEPKKAVIAGARVTFLDSPYPELSESFFSIEVPVTNSRQEAAKRILAVTYSLMLVLGGPGPCNLHFSDMPLREYFVELPCPMDPVHHSSLLKMAEVSTSDIEELSHVAQRVLELRDEDFLVFATAMKHYWHATLEINEADKVTHLVAALDMILNRSDRKSVLKTLPCKVRFLLNNEEAARIVDNAVILRNRVQHGLQLAEDSSRKMGDMLETVVRQVLLKVLEKMKEGRYEDLVVKLCHLCGS</sequence>
<comment type="caution">
    <text evidence="1">The sequence shown here is derived from an EMBL/GenBank/DDBJ whole genome shotgun (WGS) entry which is preliminary data.</text>
</comment>
<dbReference type="AlphaFoldDB" id="A0A7C1CDS1"/>
<gene>
    <name evidence="1" type="ORF">ENN26_07695</name>
</gene>
<proteinExistence type="predicted"/>
<protein>
    <submittedName>
        <fullName evidence="1">Uncharacterized protein</fullName>
    </submittedName>
</protein>